<keyword evidence="1" id="KW-0238">DNA-binding</keyword>
<proteinExistence type="predicted"/>
<organism evidence="1 2">
    <name type="scientific">Paracoccus marcusii</name>
    <dbReference type="NCBI Taxonomy" id="59779"/>
    <lineage>
        <taxon>Bacteria</taxon>
        <taxon>Pseudomonadati</taxon>
        <taxon>Pseudomonadota</taxon>
        <taxon>Alphaproteobacteria</taxon>
        <taxon>Rhodobacterales</taxon>
        <taxon>Paracoccaceae</taxon>
        <taxon>Paracoccus</taxon>
    </lineage>
</organism>
<dbReference type="Proteomes" id="UP001216899">
    <property type="component" value="Chromosome"/>
</dbReference>
<dbReference type="RefSeq" id="WP_045982246.1">
    <property type="nucleotide sequence ID" value="NZ_CP089416.1"/>
</dbReference>
<keyword evidence="2" id="KW-1185">Reference proteome</keyword>
<accession>A0ABY7UPL2</accession>
<dbReference type="GO" id="GO:0003677">
    <property type="term" value="F:DNA binding"/>
    <property type="evidence" value="ECO:0007669"/>
    <property type="project" value="UniProtKB-KW"/>
</dbReference>
<name>A0ABY7UPL2_9RHOB</name>
<gene>
    <name evidence="1" type="ORF">PRL19_09995</name>
</gene>
<reference evidence="1 2" key="1">
    <citation type="submission" date="2023-02" db="EMBL/GenBank/DDBJ databases">
        <title>Whole genome sequenc of Paracoccus marcusii MBLB0836.</title>
        <authorList>
            <person name="Seo M.-J."/>
            <person name="Cho E.-S."/>
            <person name="Hwang C.Y."/>
        </authorList>
    </citation>
    <scope>NUCLEOTIDE SEQUENCE [LARGE SCALE GENOMIC DNA]</scope>
    <source>
        <strain evidence="1 2">MBLB0836</strain>
    </source>
</reference>
<evidence type="ECO:0000313" key="2">
    <source>
        <dbReference type="Proteomes" id="UP001216899"/>
    </source>
</evidence>
<dbReference type="EMBL" id="CP117466">
    <property type="protein sequence ID" value="WDA11632.1"/>
    <property type="molecule type" value="Genomic_DNA"/>
</dbReference>
<sequence length="105" mass="11273">MPAEIIGADGPTPVLHDPHVAIVVQKRDFIDRVVAATGARRTDARPIIEATLAQLGIVLSAGHTLAVPPLGRARINLERDARGGDVITLRLRRRAPHRPDGVENS</sequence>
<protein>
    <submittedName>
        <fullName evidence="1">DNA-binding protein</fullName>
    </submittedName>
</protein>
<evidence type="ECO:0000313" key="1">
    <source>
        <dbReference type="EMBL" id="WDA11632.1"/>
    </source>
</evidence>